<evidence type="ECO:0000256" key="1">
    <source>
        <dbReference type="SAM" id="MobiDB-lite"/>
    </source>
</evidence>
<dbReference type="EMBL" id="MU003773">
    <property type="protein sequence ID" value="KAF2724041.1"/>
    <property type="molecule type" value="Genomic_DNA"/>
</dbReference>
<gene>
    <name evidence="3" type="ORF">K431DRAFT_164462</name>
</gene>
<feature type="region of interest" description="Disordered" evidence="1">
    <location>
        <begin position="45"/>
        <end position="83"/>
    </location>
</feature>
<proteinExistence type="predicted"/>
<protein>
    <submittedName>
        <fullName evidence="3">Uncharacterized protein</fullName>
    </submittedName>
</protein>
<comment type="caution">
    <text evidence="3">The sequence shown here is derived from an EMBL/GenBank/DDBJ whole genome shotgun (WGS) entry which is preliminary data.</text>
</comment>
<evidence type="ECO:0000313" key="3">
    <source>
        <dbReference type="EMBL" id="KAF2724041.1"/>
    </source>
</evidence>
<accession>A0A9P4QFN6</accession>
<feature type="signal peptide" evidence="2">
    <location>
        <begin position="1"/>
        <end position="43"/>
    </location>
</feature>
<evidence type="ECO:0000313" key="4">
    <source>
        <dbReference type="Proteomes" id="UP000799441"/>
    </source>
</evidence>
<name>A0A9P4QFN6_9PEZI</name>
<dbReference type="AlphaFoldDB" id="A0A9P4QFN6"/>
<keyword evidence="2" id="KW-0732">Signal</keyword>
<dbReference type="Proteomes" id="UP000799441">
    <property type="component" value="Unassembled WGS sequence"/>
</dbReference>
<sequence length="83" mass="9182">MKAQPTLLAHQTSFPNISPNPINLTMFRTLFIALLAFLLEAQAAPANSGQSYDDNVRTTPRTRPPDDPRDPSSTDRQVLSTMI</sequence>
<keyword evidence="4" id="KW-1185">Reference proteome</keyword>
<feature type="chain" id="PRO_5040136755" evidence="2">
    <location>
        <begin position="44"/>
        <end position="83"/>
    </location>
</feature>
<reference evidence="3" key="1">
    <citation type="journal article" date="2020" name="Stud. Mycol.">
        <title>101 Dothideomycetes genomes: a test case for predicting lifestyles and emergence of pathogens.</title>
        <authorList>
            <person name="Haridas S."/>
            <person name="Albert R."/>
            <person name="Binder M."/>
            <person name="Bloem J."/>
            <person name="Labutti K."/>
            <person name="Salamov A."/>
            <person name="Andreopoulos B."/>
            <person name="Baker S."/>
            <person name="Barry K."/>
            <person name="Bills G."/>
            <person name="Bluhm B."/>
            <person name="Cannon C."/>
            <person name="Castanera R."/>
            <person name="Culley D."/>
            <person name="Daum C."/>
            <person name="Ezra D."/>
            <person name="Gonzalez J."/>
            <person name="Henrissat B."/>
            <person name="Kuo A."/>
            <person name="Liang C."/>
            <person name="Lipzen A."/>
            <person name="Lutzoni F."/>
            <person name="Magnuson J."/>
            <person name="Mondo S."/>
            <person name="Nolan M."/>
            <person name="Ohm R."/>
            <person name="Pangilinan J."/>
            <person name="Park H.-J."/>
            <person name="Ramirez L."/>
            <person name="Alfaro M."/>
            <person name="Sun H."/>
            <person name="Tritt A."/>
            <person name="Yoshinaga Y."/>
            <person name="Zwiers L.-H."/>
            <person name="Turgeon B."/>
            <person name="Goodwin S."/>
            <person name="Spatafora J."/>
            <person name="Crous P."/>
            <person name="Grigoriev I."/>
        </authorList>
    </citation>
    <scope>NUCLEOTIDE SEQUENCE</scope>
    <source>
        <strain evidence="3">CBS 116435</strain>
    </source>
</reference>
<evidence type="ECO:0000256" key="2">
    <source>
        <dbReference type="SAM" id="SignalP"/>
    </source>
</evidence>
<feature type="compositionally biased region" description="Basic and acidic residues" evidence="1">
    <location>
        <begin position="63"/>
        <end position="73"/>
    </location>
</feature>
<organism evidence="3 4">
    <name type="scientific">Polychaeton citri CBS 116435</name>
    <dbReference type="NCBI Taxonomy" id="1314669"/>
    <lineage>
        <taxon>Eukaryota</taxon>
        <taxon>Fungi</taxon>
        <taxon>Dikarya</taxon>
        <taxon>Ascomycota</taxon>
        <taxon>Pezizomycotina</taxon>
        <taxon>Dothideomycetes</taxon>
        <taxon>Dothideomycetidae</taxon>
        <taxon>Capnodiales</taxon>
        <taxon>Capnodiaceae</taxon>
        <taxon>Polychaeton</taxon>
    </lineage>
</organism>